<accession>A0ABP9YSS9</accession>
<feature type="region of interest" description="Disordered" evidence="1">
    <location>
        <begin position="276"/>
        <end position="352"/>
    </location>
</feature>
<dbReference type="EMBL" id="BAABUK010000006">
    <property type="protein sequence ID" value="GAA5809913.1"/>
    <property type="molecule type" value="Genomic_DNA"/>
</dbReference>
<feature type="compositionally biased region" description="Polar residues" evidence="1">
    <location>
        <begin position="336"/>
        <end position="346"/>
    </location>
</feature>
<feature type="region of interest" description="Disordered" evidence="1">
    <location>
        <begin position="520"/>
        <end position="562"/>
    </location>
</feature>
<dbReference type="Gene3D" id="1.20.5.170">
    <property type="match status" value="1"/>
</dbReference>
<dbReference type="InterPro" id="IPR046347">
    <property type="entry name" value="bZIP_sf"/>
</dbReference>
<evidence type="ECO:0000313" key="4">
    <source>
        <dbReference type="Proteomes" id="UP001473302"/>
    </source>
</evidence>
<dbReference type="SMART" id="SM00338">
    <property type="entry name" value="BRLZ"/>
    <property type="match status" value="1"/>
</dbReference>
<dbReference type="Pfam" id="PF11905">
    <property type="entry name" value="DUF3425"/>
    <property type="match status" value="1"/>
</dbReference>
<evidence type="ECO:0000313" key="3">
    <source>
        <dbReference type="EMBL" id="GAA5809913.1"/>
    </source>
</evidence>
<feature type="compositionally biased region" description="Basic and acidic residues" evidence="1">
    <location>
        <begin position="277"/>
        <end position="286"/>
    </location>
</feature>
<organism evidence="3 4">
    <name type="scientific">Mucor flavus</name>
    <dbReference type="NCBI Taxonomy" id="439312"/>
    <lineage>
        <taxon>Eukaryota</taxon>
        <taxon>Fungi</taxon>
        <taxon>Fungi incertae sedis</taxon>
        <taxon>Mucoromycota</taxon>
        <taxon>Mucoromycotina</taxon>
        <taxon>Mucoromycetes</taxon>
        <taxon>Mucorales</taxon>
        <taxon>Mucorineae</taxon>
        <taxon>Mucoraceae</taxon>
        <taxon>Mucor</taxon>
    </lineage>
</organism>
<dbReference type="PANTHER" id="PTHR38116">
    <property type="entry name" value="CHROMOSOME 7, WHOLE GENOME SHOTGUN SEQUENCE"/>
    <property type="match status" value="1"/>
</dbReference>
<feature type="compositionally biased region" description="Polar residues" evidence="1">
    <location>
        <begin position="304"/>
        <end position="314"/>
    </location>
</feature>
<dbReference type="PROSITE" id="PS00036">
    <property type="entry name" value="BZIP_BASIC"/>
    <property type="match status" value="1"/>
</dbReference>
<gene>
    <name evidence="3" type="ORF">MFLAVUS_003328</name>
</gene>
<keyword evidence="4" id="KW-1185">Reference proteome</keyword>
<dbReference type="SUPFAM" id="SSF57959">
    <property type="entry name" value="Leucine zipper domain"/>
    <property type="match status" value="1"/>
</dbReference>
<dbReference type="InterPro" id="IPR004827">
    <property type="entry name" value="bZIP"/>
</dbReference>
<feature type="domain" description="BZIP" evidence="2">
    <location>
        <begin position="108"/>
        <end position="122"/>
    </location>
</feature>
<name>A0ABP9YSS9_9FUNG</name>
<dbReference type="PANTHER" id="PTHR38116:SF9">
    <property type="entry name" value="BZIP DOMAIN-CONTAINING PROTEIN"/>
    <property type="match status" value="1"/>
</dbReference>
<sequence length="562" mass="64886">MYKRILYSESYEKAESARFRGKNVKYKLKEGNNDGNKTSVVSTHPLEELLKVDSANLIHYSNDTPLNRFAFQHFDQECDFGIENEEGERVRKRKKPGRKPNPPSLQERRAQNRVAQKAFREREQQRKMEKEKQWQDFRLEIKDLKDQLAIAQFETRYLKACVLHLTLSSLVHRGSVPHIWTESRIIPSNNHGEYKNPLFKTYHENVKDEVNQIPALLDMLLENKCVVDFDKALFATTQNSTFSSFLKKKGDTSPELLIASYESYIKEDVITLNKNSQEPRRNFPKENRKKAKITSVQLEEPVNQVMSPAKETQQPSPPEDTMSPVQQYMHTDDTPRAQSKPQSQPMPQRPTIYQPYHIPQATSSQAITVQRKPLVGVIYEPPLLRTSEDFVNMPSSQALHILRLQLKLGSILGNNTPAALLPTALQRVIPHDVRIDYVPGASIRDRMILFQGYYDIDECFDYLTQKSVFRGGDVRDSRNWDVDPKYSMQFWFISHLLVDQSYDDFMGSEDAHILRKEYAGDNADDDDSEDGNNGGNMSAERSTASARRSFRRSRMNGTPFLK</sequence>
<feature type="compositionally biased region" description="Low complexity" evidence="1">
    <location>
        <begin position="535"/>
        <end position="547"/>
    </location>
</feature>
<reference evidence="3 4" key="1">
    <citation type="submission" date="2024-04" db="EMBL/GenBank/DDBJ databases">
        <title>genome sequences of Mucor flavus KT1a and Helicostylum pulchrum KT1b strains isolated from the surface of a dry-aged beef.</title>
        <authorList>
            <person name="Toyotome T."/>
            <person name="Hosono M."/>
            <person name="Torimaru M."/>
            <person name="Fukuda K."/>
            <person name="Mikami N."/>
        </authorList>
    </citation>
    <scope>NUCLEOTIDE SEQUENCE [LARGE SCALE GENOMIC DNA]</scope>
    <source>
        <strain evidence="3 4">KT1a</strain>
    </source>
</reference>
<comment type="caution">
    <text evidence="3">The sequence shown here is derived from an EMBL/GenBank/DDBJ whole genome shotgun (WGS) entry which is preliminary data.</text>
</comment>
<protein>
    <recommendedName>
        <fullName evidence="2">BZIP domain-containing protein</fullName>
    </recommendedName>
</protein>
<evidence type="ECO:0000259" key="2">
    <source>
        <dbReference type="PROSITE" id="PS00036"/>
    </source>
</evidence>
<dbReference type="InterPro" id="IPR021833">
    <property type="entry name" value="DUF3425"/>
</dbReference>
<dbReference type="CDD" id="cd14688">
    <property type="entry name" value="bZIP_YAP"/>
    <property type="match status" value="1"/>
</dbReference>
<feature type="region of interest" description="Disordered" evidence="1">
    <location>
        <begin position="85"/>
        <end position="116"/>
    </location>
</feature>
<evidence type="ECO:0000256" key="1">
    <source>
        <dbReference type="SAM" id="MobiDB-lite"/>
    </source>
</evidence>
<dbReference type="Proteomes" id="UP001473302">
    <property type="component" value="Unassembled WGS sequence"/>
</dbReference>
<proteinExistence type="predicted"/>